<evidence type="ECO:0000313" key="1">
    <source>
        <dbReference type="EMBL" id="AUG30229.1"/>
    </source>
</evidence>
<name>A0A134DHY7_9MICO</name>
<sequence>MTDPTQPPVNPPTPPSAPPVAPPAYQAAPAYAGPPAPGAPVPGRTLGIVAFVVAIFFNIIGLILGIVALVQSRKAGVKNGWAVAAIIVGAVLAVVGVIVGIILVAVFANAAGDLIQFCANNPSGVYEVNGQTVTCNGG</sequence>
<gene>
    <name evidence="1" type="ORF">CXR34_12730</name>
</gene>
<dbReference type="AlphaFoldDB" id="A0A134DHY7"/>
<dbReference type="KEGG" id="mhos:CXR34_12730"/>
<proteinExistence type="predicted"/>
<dbReference type="OrthoDB" id="5084206at2"/>
<evidence type="ECO:0000313" key="2">
    <source>
        <dbReference type="Proteomes" id="UP000233276"/>
    </source>
</evidence>
<protein>
    <submittedName>
        <fullName evidence="1">Uncharacterized protein</fullName>
    </submittedName>
</protein>
<dbReference type="Proteomes" id="UP000233276">
    <property type="component" value="Chromosome"/>
</dbReference>
<dbReference type="EMBL" id="CP025299">
    <property type="protein sequence ID" value="AUG30229.1"/>
    <property type="molecule type" value="Genomic_DNA"/>
</dbReference>
<reference evidence="1 2" key="1">
    <citation type="submission" date="2017-12" db="EMBL/GenBank/DDBJ databases">
        <title>Isolation and characterization of estrogens degradatiion strain Microbacterium hominis SJTG1.</title>
        <authorList>
            <person name="Xiong W."/>
            <person name="Yin C."/>
            <person name="Zheng D."/>
            <person name="Liang R."/>
        </authorList>
    </citation>
    <scope>NUCLEOTIDE SEQUENCE [LARGE SCALE GENOMIC DNA]</scope>
    <source>
        <strain evidence="1 2">SJTG1</strain>
    </source>
</reference>
<organism evidence="1 2">
    <name type="scientific">Microbacterium hominis</name>
    <dbReference type="NCBI Taxonomy" id="162426"/>
    <lineage>
        <taxon>Bacteria</taxon>
        <taxon>Bacillati</taxon>
        <taxon>Actinomycetota</taxon>
        <taxon>Actinomycetes</taxon>
        <taxon>Micrococcales</taxon>
        <taxon>Microbacteriaceae</taxon>
        <taxon>Microbacterium</taxon>
    </lineage>
</organism>
<dbReference type="RefSeq" id="WP_060959449.1">
    <property type="nucleotide sequence ID" value="NZ_CP025299.1"/>
</dbReference>
<accession>A0A134DHY7</accession>